<dbReference type="EMBL" id="JAPDRQ010000074">
    <property type="protein sequence ID" value="KAJ9656687.1"/>
    <property type="molecule type" value="Genomic_DNA"/>
</dbReference>
<keyword evidence="1" id="KW-0456">Lyase</keyword>
<evidence type="ECO:0000313" key="1">
    <source>
        <dbReference type="EMBL" id="KAJ9656687.1"/>
    </source>
</evidence>
<organism evidence="1 2">
    <name type="scientific">Neophaeococcomyces mojaviensis</name>
    <dbReference type="NCBI Taxonomy" id="3383035"/>
    <lineage>
        <taxon>Eukaryota</taxon>
        <taxon>Fungi</taxon>
        <taxon>Dikarya</taxon>
        <taxon>Ascomycota</taxon>
        <taxon>Pezizomycotina</taxon>
        <taxon>Eurotiomycetes</taxon>
        <taxon>Chaetothyriomycetidae</taxon>
        <taxon>Chaetothyriales</taxon>
        <taxon>Chaetothyriales incertae sedis</taxon>
        <taxon>Neophaeococcomyces</taxon>
    </lineage>
</organism>
<comment type="caution">
    <text evidence="1">The sequence shown here is derived from an EMBL/GenBank/DDBJ whole genome shotgun (WGS) entry which is preliminary data.</text>
</comment>
<reference evidence="1" key="1">
    <citation type="submission" date="2022-10" db="EMBL/GenBank/DDBJ databases">
        <title>Culturing micro-colonial fungi from biological soil crusts in the Mojave desert and describing Neophaeococcomyces mojavensis, and introducing the new genera and species Taxawa tesnikishii.</title>
        <authorList>
            <person name="Kurbessoian T."/>
            <person name="Stajich J.E."/>
        </authorList>
    </citation>
    <scope>NUCLEOTIDE SEQUENCE</scope>
    <source>
        <strain evidence="1">JES_112</strain>
    </source>
</reference>
<proteinExistence type="predicted"/>
<accession>A0ACC3A7K4</accession>
<dbReference type="EC" id="4.1.1.15" evidence="1"/>
<sequence>MPTQRFVKDELDQACQLQHLLEISIPHITAFLRRAEVERDLHRKGLSLEEAKVSTSLINPSSASHEALEKTLGPAIAVQETGIGPEGLQTLIAKILQYSVNPSAPGYLDKLYAAPLPPGITAELILGVLNTNVHVYQVSPVLTLIEKHVTKDLARLFGLNASRSGGISVQGGSASNLTSIVIARNTLFPETKVHGNGAVNGRLLLFTSAHGHYSIEKAAQALGLGSCNVLLVPVDDDGRMSVSELDSMIIKAKQRGDKPFYINATAGTTVLGSFDPFEDIAEVAKQHNLWFHVDAAWGGGFVFSDKPQLTERLRGIGLADSVATNPHKMLGVPITCSFLLARDLKQFQKANTLKARYLFHDDDLADEDTIASMKSDDEAIESRDSVDDPTNRTDSEFVEALWDEPFDLADLTLQCGRRGDSLKFFLTWQYYGTGGYMSMVNRAYETACYTSQLVEKEPNLRLVLTRGNGPSCLQVCFYFTPAGRFAYGLCHEQGYMDTPRTIVRHENGALSLNDAKVHLGKLNSRITAKIVKDLISQGFMVDYAPALEGQEDHGKFFRVVVNISTIRETVERLVRAIVATGQRIVLNSQTDHANGIIKA</sequence>
<name>A0ACC3A7K4_9EURO</name>
<evidence type="ECO:0000313" key="2">
    <source>
        <dbReference type="Proteomes" id="UP001172386"/>
    </source>
</evidence>
<keyword evidence="2" id="KW-1185">Reference proteome</keyword>
<protein>
    <submittedName>
        <fullName evidence="1">Glutamate decarboxylase 2</fullName>
        <ecNumber evidence="1">4.1.1.15</ecNumber>
    </submittedName>
</protein>
<dbReference type="Proteomes" id="UP001172386">
    <property type="component" value="Unassembled WGS sequence"/>
</dbReference>
<gene>
    <name evidence="1" type="primary">GAD2</name>
    <name evidence="1" type="ORF">H2198_004806</name>
</gene>